<dbReference type="PANTHER" id="PTHR30537">
    <property type="entry name" value="HTH-TYPE TRANSCRIPTIONAL REGULATOR"/>
    <property type="match status" value="1"/>
</dbReference>
<gene>
    <name evidence="6" type="ORF">CIT31_32195</name>
</gene>
<organism evidence="6 7">
    <name type="scientific">Mesorhizobium wenxiniae</name>
    <dbReference type="NCBI Taxonomy" id="2014805"/>
    <lineage>
        <taxon>Bacteria</taxon>
        <taxon>Pseudomonadati</taxon>
        <taxon>Pseudomonadota</taxon>
        <taxon>Alphaproteobacteria</taxon>
        <taxon>Hyphomicrobiales</taxon>
        <taxon>Phyllobacteriaceae</taxon>
        <taxon>Mesorhizobium</taxon>
    </lineage>
</organism>
<evidence type="ECO:0000256" key="3">
    <source>
        <dbReference type="ARBA" id="ARBA00023125"/>
    </source>
</evidence>
<evidence type="ECO:0000256" key="2">
    <source>
        <dbReference type="ARBA" id="ARBA00023015"/>
    </source>
</evidence>
<dbReference type="PROSITE" id="PS50931">
    <property type="entry name" value="HTH_LYSR"/>
    <property type="match status" value="1"/>
</dbReference>
<dbReference type="EMBL" id="NPKH01000039">
    <property type="protein sequence ID" value="PAP91872.1"/>
    <property type="molecule type" value="Genomic_DNA"/>
</dbReference>
<evidence type="ECO:0000256" key="1">
    <source>
        <dbReference type="ARBA" id="ARBA00009437"/>
    </source>
</evidence>
<dbReference type="OrthoDB" id="9812435at2"/>
<dbReference type="GO" id="GO:0003700">
    <property type="term" value="F:DNA-binding transcription factor activity"/>
    <property type="evidence" value="ECO:0007669"/>
    <property type="project" value="InterPro"/>
</dbReference>
<dbReference type="InterPro" id="IPR058163">
    <property type="entry name" value="LysR-type_TF_proteobact-type"/>
</dbReference>
<dbReference type="Pfam" id="PF00126">
    <property type="entry name" value="HTH_1"/>
    <property type="match status" value="1"/>
</dbReference>
<keyword evidence="4" id="KW-0804">Transcription</keyword>
<evidence type="ECO:0000313" key="7">
    <source>
        <dbReference type="Proteomes" id="UP000215931"/>
    </source>
</evidence>
<evidence type="ECO:0000313" key="6">
    <source>
        <dbReference type="EMBL" id="PAP91872.1"/>
    </source>
</evidence>
<dbReference type="Gene3D" id="3.40.190.290">
    <property type="match status" value="1"/>
</dbReference>
<dbReference type="InterPro" id="IPR036388">
    <property type="entry name" value="WH-like_DNA-bd_sf"/>
</dbReference>
<dbReference type="FunFam" id="1.10.10.10:FF:000001">
    <property type="entry name" value="LysR family transcriptional regulator"/>
    <property type="match status" value="1"/>
</dbReference>
<dbReference type="Pfam" id="PF03466">
    <property type="entry name" value="LysR_substrate"/>
    <property type="match status" value="1"/>
</dbReference>
<dbReference type="InterPro" id="IPR005119">
    <property type="entry name" value="LysR_subst-bd"/>
</dbReference>
<name>A0A271K7X6_9HYPH</name>
<proteinExistence type="inferred from homology"/>
<dbReference type="SUPFAM" id="SSF53850">
    <property type="entry name" value="Periplasmic binding protein-like II"/>
    <property type="match status" value="1"/>
</dbReference>
<keyword evidence="7" id="KW-1185">Reference proteome</keyword>
<dbReference type="InterPro" id="IPR036390">
    <property type="entry name" value="WH_DNA-bd_sf"/>
</dbReference>
<dbReference type="GO" id="GO:0006351">
    <property type="term" value="P:DNA-templated transcription"/>
    <property type="evidence" value="ECO:0007669"/>
    <property type="project" value="TreeGrafter"/>
</dbReference>
<reference evidence="6 7" key="1">
    <citation type="submission" date="2017-08" db="EMBL/GenBank/DDBJ databases">
        <title>Mesorhizobium wenxinae sp. nov., a novel rhizobial species isolated from root nodules of chickpea (Cicer arietinum L.).</title>
        <authorList>
            <person name="Zhang J."/>
        </authorList>
    </citation>
    <scope>NUCLEOTIDE SEQUENCE [LARGE SCALE GENOMIC DNA]</scope>
    <source>
        <strain evidence="7">WYCCWR 10019</strain>
    </source>
</reference>
<accession>A0A271K7X6</accession>
<dbReference type="AlphaFoldDB" id="A0A271K7X6"/>
<feature type="domain" description="HTH lysR-type" evidence="5">
    <location>
        <begin position="1"/>
        <end position="58"/>
    </location>
</feature>
<dbReference type="RefSeq" id="WP_095521837.1">
    <property type="nucleotide sequence ID" value="NZ_NPKH01000039.1"/>
</dbReference>
<evidence type="ECO:0000256" key="4">
    <source>
        <dbReference type="ARBA" id="ARBA00023163"/>
    </source>
</evidence>
<keyword evidence="3" id="KW-0238">DNA-binding</keyword>
<dbReference type="Gene3D" id="1.10.10.10">
    <property type="entry name" value="Winged helix-like DNA-binding domain superfamily/Winged helix DNA-binding domain"/>
    <property type="match status" value="1"/>
</dbReference>
<dbReference type="SUPFAM" id="SSF46785">
    <property type="entry name" value="Winged helix' DNA-binding domain"/>
    <property type="match status" value="1"/>
</dbReference>
<sequence>MNLNRLAYFAAVVDAGSFTRAAERLGITKAVVSQQVARLERDLGTTLLIRTTRRVHPTEAGRTFHARCLNVLQQAEDAFDELAQAAAEPTGTLRIAAPNDYGTSAVVPVVAAFSARYPACRVELTLGDETIDLASGGMDVAIRVGWLADSSLQARRIGTFRQFMVCGAEFAGRFTAGEPQDLAELPFVANLALREPLLWQFSRGDDEHGAAVRMQATIAIDATPAVLAAVRAGAGLSVLPDFLVRDELAAGRLVQILPEWQLPSGGIYTVYPAARFRPPKVTRFVEMLVAAEQKTGPVGEGREGAR</sequence>
<dbReference type="Proteomes" id="UP000215931">
    <property type="component" value="Unassembled WGS sequence"/>
</dbReference>
<keyword evidence="2" id="KW-0805">Transcription regulation</keyword>
<dbReference type="InterPro" id="IPR000847">
    <property type="entry name" value="LysR_HTH_N"/>
</dbReference>
<evidence type="ECO:0000259" key="5">
    <source>
        <dbReference type="PROSITE" id="PS50931"/>
    </source>
</evidence>
<dbReference type="PRINTS" id="PR00039">
    <property type="entry name" value="HTHLYSR"/>
</dbReference>
<dbReference type="CDD" id="cd08422">
    <property type="entry name" value="PBP2_CrgA_like"/>
    <property type="match status" value="1"/>
</dbReference>
<comment type="similarity">
    <text evidence="1">Belongs to the LysR transcriptional regulatory family.</text>
</comment>
<dbReference type="PANTHER" id="PTHR30537:SF66">
    <property type="entry name" value="IRON-REGULATED VIRULENCE REGULATORY PROTEIN IRGB"/>
    <property type="match status" value="1"/>
</dbReference>
<comment type="caution">
    <text evidence="6">The sequence shown here is derived from an EMBL/GenBank/DDBJ whole genome shotgun (WGS) entry which is preliminary data.</text>
</comment>
<dbReference type="GO" id="GO:0043565">
    <property type="term" value="F:sequence-specific DNA binding"/>
    <property type="evidence" value="ECO:0007669"/>
    <property type="project" value="TreeGrafter"/>
</dbReference>
<protein>
    <submittedName>
        <fullName evidence="6">LysR family transcriptional regulator</fullName>
    </submittedName>
</protein>